<gene>
    <name evidence="2" type="ORF">LCGC14_0247110</name>
</gene>
<protein>
    <recommendedName>
        <fullName evidence="3">Lipoprotein</fullName>
    </recommendedName>
</protein>
<reference evidence="2" key="1">
    <citation type="journal article" date="2015" name="Nature">
        <title>Complex archaea that bridge the gap between prokaryotes and eukaryotes.</title>
        <authorList>
            <person name="Spang A."/>
            <person name="Saw J.H."/>
            <person name="Jorgensen S.L."/>
            <person name="Zaremba-Niedzwiedzka K."/>
            <person name="Martijn J."/>
            <person name="Lind A.E."/>
            <person name="van Eijk R."/>
            <person name="Schleper C."/>
            <person name="Guy L."/>
            <person name="Ettema T.J."/>
        </authorList>
    </citation>
    <scope>NUCLEOTIDE SEQUENCE</scope>
</reference>
<evidence type="ECO:0008006" key="3">
    <source>
        <dbReference type="Google" id="ProtNLM"/>
    </source>
</evidence>
<sequence>MKTRNARRAPVIAVSLSAVLTACTGVDGTIGMGQNGPVPSIDIGSTSMLGAPVGSMSAAAGDSIWAPPPAPQAQYPVAAYPAAASPAAAYPPAASEPLTPRRAAVASAPLAPPPATFASEPLAPPPTQVAATPPPAAMPASATAAVRTTGEIQFLPLVGAPQDKAELLARALSDTAAAQGLRIRPASESVADVRLKGYFSAFNDGSTTTLVYVWDVLDANDQRIKRIQGQETIPGKTDDPWAAVDLTTFQTVARRTLSEASELAPRAG</sequence>
<feature type="region of interest" description="Disordered" evidence="1">
    <location>
        <begin position="116"/>
        <end position="142"/>
    </location>
</feature>
<comment type="caution">
    <text evidence="2">The sequence shown here is derived from an EMBL/GenBank/DDBJ whole genome shotgun (WGS) entry which is preliminary data.</text>
</comment>
<feature type="compositionally biased region" description="Pro residues" evidence="1">
    <location>
        <begin position="122"/>
        <end position="137"/>
    </location>
</feature>
<organism evidence="2">
    <name type="scientific">marine sediment metagenome</name>
    <dbReference type="NCBI Taxonomy" id="412755"/>
    <lineage>
        <taxon>unclassified sequences</taxon>
        <taxon>metagenomes</taxon>
        <taxon>ecological metagenomes</taxon>
    </lineage>
</organism>
<evidence type="ECO:0000313" key="2">
    <source>
        <dbReference type="EMBL" id="KKN88600.1"/>
    </source>
</evidence>
<dbReference type="PROSITE" id="PS51257">
    <property type="entry name" value="PROKAR_LIPOPROTEIN"/>
    <property type="match status" value="1"/>
</dbReference>
<dbReference type="EMBL" id="LAZR01000127">
    <property type="protein sequence ID" value="KKN88600.1"/>
    <property type="molecule type" value="Genomic_DNA"/>
</dbReference>
<accession>A0A0F9U5X1</accession>
<name>A0A0F9U5X1_9ZZZZ</name>
<dbReference type="AlphaFoldDB" id="A0A0F9U5X1"/>
<proteinExistence type="predicted"/>
<evidence type="ECO:0000256" key="1">
    <source>
        <dbReference type="SAM" id="MobiDB-lite"/>
    </source>
</evidence>